<evidence type="ECO:0000256" key="7">
    <source>
        <dbReference type="ARBA" id="ARBA00022892"/>
    </source>
</evidence>
<keyword evidence="13" id="KW-1185">Reference proteome</keyword>
<dbReference type="GO" id="GO:0005198">
    <property type="term" value="F:structural molecule activity"/>
    <property type="evidence" value="ECO:0007669"/>
    <property type="project" value="TreeGrafter"/>
</dbReference>
<dbReference type="InterPro" id="IPR024298">
    <property type="entry name" value="Sec16_Sec23-bd"/>
</dbReference>
<dbReference type="PANTHER" id="PTHR13923">
    <property type="entry name" value="SEC31-RELATED PROTEIN"/>
    <property type="match status" value="1"/>
</dbReference>
<dbReference type="GO" id="GO:0030127">
    <property type="term" value="C:COPII vesicle coat"/>
    <property type="evidence" value="ECO:0007669"/>
    <property type="project" value="TreeGrafter"/>
</dbReference>
<comment type="subcellular location">
    <subcellularLocation>
        <location evidence="1">Endoplasmic reticulum</location>
    </subcellularLocation>
</comment>
<feature type="repeat" description="WD" evidence="9">
    <location>
        <begin position="179"/>
        <end position="221"/>
    </location>
</feature>
<dbReference type="Gene3D" id="1.20.940.10">
    <property type="entry name" value="Functional domain of the splicing factor Prp18"/>
    <property type="match status" value="1"/>
</dbReference>
<dbReference type="PANTHER" id="PTHR13923:SF11">
    <property type="entry name" value="SECRETORY 31, ISOFORM D"/>
    <property type="match status" value="1"/>
</dbReference>
<dbReference type="EMBL" id="CM017873">
    <property type="protein sequence ID" value="KAG1331815.1"/>
    <property type="molecule type" value="Genomic_DNA"/>
</dbReference>
<evidence type="ECO:0000256" key="2">
    <source>
        <dbReference type="ARBA" id="ARBA00009358"/>
    </source>
</evidence>
<keyword evidence="7" id="KW-0931">ER-Golgi transport</keyword>
<feature type="region of interest" description="Disordered" evidence="10">
    <location>
        <begin position="880"/>
        <end position="909"/>
    </location>
</feature>
<evidence type="ECO:0000256" key="8">
    <source>
        <dbReference type="ARBA" id="ARBA00022927"/>
    </source>
</evidence>
<dbReference type="Gene3D" id="2.130.10.10">
    <property type="entry name" value="YVTN repeat-like/Quinoprotein amine dehydrogenase"/>
    <property type="match status" value="2"/>
</dbReference>
<accession>A0A8K0I0G1</accession>
<dbReference type="FunFam" id="1.25.40.1030:FF:000004">
    <property type="entry name" value="Protein transport protein SEC31 homolog B"/>
    <property type="match status" value="1"/>
</dbReference>
<comment type="caution">
    <text evidence="12">The sequence shown here is derived from an EMBL/GenBank/DDBJ whole genome shotgun (WGS) entry which is preliminary data.</text>
</comment>
<evidence type="ECO:0000259" key="11">
    <source>
        <dbReference type="Pfam" id="PF12931"/>
    </source>
</evidence>
<dbReference type="InterPro" id="IPR040251">
    <property type="entry name" value="SEC31-like"/>
</dbReference>
<proteinExistence type="inferred from homology"/>
<dbReference type="InterPro" id="IPR036322">
    <property type="entry name" value="WD40_repeat_dom_sf"/>
</dbReference>
<dbReference type="GO" id="GO:0015031">
    <property type="term" value="P:protein transport"/>
    <property type="evidence" value="ECO:0007669"/>
    <property type="project" value="UniProtKB-KW"/>
</dbReference>
<dbReference type="SUPFAM" id="SSF50978">
    <property type="entry name" value="WD40 repeat-like"/>
    <property type="match status" value="1"/>
</dbReference>
<evidence type="ECO:0000256" key="4">
    <source>
        <dbReference type="ARBA" id="ARBA00022574"/>
    </source>
</evidence>
<evidence type="ECO:0000256" key="3">
    <source>
        <dbReference type="ARBA" id="ARBA00022448"/>
    </source>
</evidence>
<evidence type="ECO:0000256" key="1">
    <source>
        <dbReference type="ARBA" id="ARBA00004240"/>
    </source>
</evidence>
<keyword evidence="4 9" id="KW-0853">WD repeat</keyword>
<evidence type="ECO:0000256" key="5">
    <source>
        <dbReference type="ARBA" id="ARBA00022737"/>
    </source>
</evidence>
<dbReference type="PROSITE" id="PS50082">
    <property type="entry name" value="WD_REPEATS_2"/>
    <property type="match status" value="2"/>
</dbReference>
<dbReference type="GO" id="GO:0007029">
    <property type="term" value="P:endoplasmic reticulum organization"/>
    <property type="evidence" value="ECO:0007669"/>
    <property type="project" value="TreeGrafter"/>
</dbReference>
<evidence type="ECO:0000256" key="6">
    <source>
        <dbReference type="ARBA" id="ARBA00022824"/>
    </source>
</evidence>
<dbReference type="Proteomes" id="UP000797356">
    <property type="component" value="Chromosome 2"/>
</dbReference>
<dbReference type="InterPro" id="IPR015943">
    <property type="entry name" value="WD40/YVTN_repeat-like_dom_sf"/>
</dbReference>
<comment type="similarity">
    <text evidence="2">Belongs to the WD repeat SEC31 family.</text>
</comment>
<evidence type="ECO:0000313" key="12">
    <source>
        <dbReference type="EMBL" id="KAG1331815.1"/>
    </source>
</evidence>
<feature type="domain" description="Sec16 Sec23-binding" evidence="11">
    <location>
        <begin position="506"/>
        <end position="702"/>
    </location>
</feature>
<dbReference type="GO" id="GO:0090110">
    <property type="term" value="P:COPII-coated vesicle cargo loading"/>
    <property type="evidence" value="ECO:0007669"/>
    <property type="project" value="TreeGrafter"/>
</dbReference>
<dbReference type="PROSITE" id="PS50294">
    <property type="entry name" value="WD_REPEATS_REGION"/>
    <property type="match status" value="1"/>
</dbReference>
<name>A0A8K0I0G1_COCNU</name>
<evidence type="ECO:0000256" key="9">
    <source>
        <dbReference type="PROSITE-ProRule" id="PRU00221"/>
    </source>
</evidence>
<keyword evidence="5" id="KW-0677">Repeat</keyword>
<dbReference type="Pfam" id="PF12931">
    <property type="entry name" value="TPR_Sec16"/>
    <property type="match status" value="1"/>
</dbReference>
<keyword evidence="3" id="KW-0813">Transport</keyword>
<evidence type="ECO:0000256" key="10">
    <source>
        <dbReference type="SAM" id="MobiDB-lite"/>
    </source>
</evidence>
<dbReference type="AlphaFoldDB" id="A0A8K0I0G1"/>
<gene>
    <name evidence="12" type="ORF">COCNU_02G017830</name>
</gene>
<feature type="repeat" description="WD" evidence="9">
    <location>
        <begin position="118"/>
        <end position="152"/>
    </location>
</feature>
<evidence type="ECO:0000313" key="13">
    <source>
        <dbReference type="Proteomes" id="UP000797356"/>
    </source>
</evidence>
<keyword evidence="6" id="KW-0256">Endoplasmic reticulum</keyword>
<keyword evidence="8" id="KW-0653">Protein transport</keyword>
<dbReference type="OrthoDB" id="542917at2759"/>
<dbReference type="GO" id="GO:0070971">
    <property type="term" value="C:endoplasmic reticulum exit site"/>
    <property type="evidence" value="ECO:0007669"/>
    <property type="project" value="TreeGrafter"/>
</dbReference>
<protein>
    <submittedName>
        <fullName evidence="12">Protein transport protein SEC31</fullName>
    </submittedName>
</protein>
<dbReference type="FunFam" id="1.20.940.10:FF:000003">
    <property type="entry name" value="Protein transport protein SEC31 homolog B"/>
    <property type="match status" value="1"/>
</dbReference>
<dbReference type="InterPro" id="IPR001680">
    <property type="entry name" value="WD40_rpt"/>
</dbReference>
<reference evidence="12" key="2">
    <citation type="submission" date="2019-07" db="EMBL/GenBank/DDBJ databases">
        <authorList>
            <person name="Yang Y."/>
            <person name="Bocs S."/>
            <person name="Baudouin L."/>
        </authorList>
    </citation>
    <scope>NUCLEOTIDE SEQUENCE</scope>
    <source>
        <tissue evidence="12">Spear leaf of Hainan Tall coconut</tissue>
    </source>
</reference>
<organism evidence="12 13">
    <name type="scientific">Cocos nucifera</name>
    <name type="common">Coconut palm</name>
    <dbReference type="NCBI Taxonomy" id="13894"/>
    <lineage>
        <taxon>Eukaryota</taxon>
        <taxon>Viridiplantae</taxon>
        <taxon>Streptophyta</taxon>
        <taxon>Embryophyta</taxon>
        <taxon>Tracheophyta</taxon>
        <taxon>Spermatophyta</taxon>
        <taxon>Magnoliopsida</taxon>
        <taxon>Liliopsida</taxon>
        <taxon>Arecaceae</taxon>
        <taxon>Arecoideae</taxon>
        <taxon>Cocoseae</taxon>
        <taxon>Attaleinae</taxon>
        <taxon>Cocos</taxon>
    </lineage>
</organism>
<dbReference type="Gene3D" id="1.25.40.1030">
    <property type="match status" value="1"/>
</dbReference>
<reference evidence="12" key="1">
    <citation type="journal article" date="2017" name="Gigascience">
        <title>The genome draft of coconut (Cocos nucifera).</title>
        <authorList>
            <person name="Xiao Y."/>
            <person name="Xu P."/>
            <person name="Fan H."/>
            <person name="Baudouin L."/>
            <person name="Xia W."/>
            <person name="Bocs S."/>
            <person name="Xu J."/>
            <person name="Li Q."/>
            <person name="Guo A."/>
            <person name="Zhou L."/>
            <person name="Li J."/>
            <person name="Wu Y."/>
            <person name="Ma Z."/>
            <person name="Armero A."/>
            <person name="Issali A.E."/>
            <person name="Liu N."/>
            <person name="Peng M."/>
            <person name="Yang Y."/>
        </authorList>
    </citation>
    <scope>NUCLEOTIDE SEQUENCE</scope>
    <source>
        <tissue evidence="12">Spear leaf of Hainan Tall coconut</tissue>
    </source>
</reference>
<dbReference type="Pfam" id="PF00400">
    <property type="entry name" value="WD40"/>
    <property type="match status" value="2"/>
</dbReference>
<sequence length="1204" mass="130937">MACIKSAPRSALAAFAPDAPYLAAGTMAGAVDLSFSSSANLEIFKLDFQSDAHELPIVGACPSAERFNRLSWGRPGSASEDYSLGLVAGGLGDGSISVWNPLKLMGSENPDGAFVARLEKHTGPVRGLEFNTHSPNLLASGADEGELCIWDLANPPEPNLFPPLKVWDVRKTISPLREFVGHTKGVIAMSWCPYDSSFLLTCAKDNRTICWDTVTGEIVCELPASTNWNFDIHWYPKIPGVISASSFDVKIGIYNIELLGEAVYSDFTLKLRLAVGMVLVRVNLVLQLICNLYVANLNRSNQVRLRAPKWLKCPTGVSFGFGGKLVSFQPSPSAAGTPSSGSEVHVHSLVTEHSLVSRSTEFEAAIQNGEKTSLRTLCDKKSQESVSEDDKETWGFLKVMFEEEGTARTKLLAHLGFNIPDDRSQNAPDDLGKRLTNALSFDNDALAEGGEGSAFPIDNGEEFFNNLQLSNDSSIAEDHNVSNGKQIQKEPEEHVEITDPSIDDNIQHALVVGDYKGAVLQCIAANRMADALVIAHVGGPSLWESTRDQYLKNSLSPYLKVVSAMVSNDLIGLVNTRPLNSWKETLALLCTFAQKEEWTVLCDTLASRLMTVGNTLAATLCYICAGNIDKTVEIWSLSLKSRSEGRAYVDLLQDLMEKTIVLALATGQKQFSASLSKLVENYAELLASQGLLTTAMEYLKLLGSEESSHELAILQDRIALSAEEREAPKSSPYESSAPHAGSVYVADQSGFNVVDHSQQYYQDKAHSQLLQSVPASSYGDGYQPAFGSSYGAYQPVQPKTQFQEYSNPVPFQPAQPTQMFLPSQTPQVPQPTFAPPPAASQPAVRPFVPATPPTLRNVDQYQQPSLASQLYPGVANPAYQPGQALPTSHGVGASQPGSVSSHKFPPAVAPTPAPRGFMPVTNPSFVQNTSVSPVQPSSPIHLSQVQPVAAPAPPTVQTVDTSNVPAELRPVITTLTRLYHETSEALGGSRANPSKKREIEDNSRKIGSLFAKLNSGDISPNAASKLGQLCQALDAGDYASSLHIQVLLTTSDWDECNFWLAALKRMIKTRQSMRLLFNYGVGIHLIQNKDAGSLMDARPDKLDPLDNHISFQDMDLMEERLKEMNIKYLKRTVGGGEEEGSPIDQLFFNDPDRFMIERFATARTWSLSPQDPSAGYGCHATATTHHSTSMPLKIQLSGRTKHRL</sequence>
<dbReference type="SMART" id="SM00320">
    <property type="entry name" value="WD40"/>
    <property type="match status" value="4"/>
</dbReference>